<feature type="domain" description="C3H1-type" evidence="14">
    <location>
        <begin position="168"/>
        <end position="205"/>
    </location>
</feature>
<dbReference type="GO" id="GO:0005634">
    <property type="term" value="C:nucleus"/>
    <property type="evidence" value="ECO:0007669"/>
    <property type="project" value="UniProtKB-SubCell"/>
</dbReference>
<dbReference type="AlphaFoldDB" id="A0AAN9TKG7"/>
<evidence type="ECO:0000256" key="10">
    <source>
        <dbReference type="ARBA" id="ARBA00023054"/>
    </source>
</evidence>
<evidence type="ECO:0000256" key="2">
    <source>
        <dbReference type="ARBA" id="ARBA00004496"/>
    </source>
</evidence>
<keyword evidence="8 12" id="KW-0863">Zinc-finger</keyword>
<dbReference type="FunFam" id="4.10.1000.10:FF:000050">
    <property type="entry name" value="AGAP008634-PA"/>
    <property type="match status" value="1"/>
</dbReference>
<dbReference type="Proteomes" id="UP001367676">
    <property type="component" value="Unassembled WGS sequence"/>
</dbReference>
<sequence>MAPPAKGKTSAPSKKTVEKKKEKVIEDKTFGLKNKKGAKQQRFIQQVEKQIKSGGPPRKLEDQTKKKDEKLKEAKELSLIFKPVQTQKIEKGADPKSVLCAFFKFGQCTKGTKCKFSHDLTVERKAEKRSLYVDMRDNDDQETMESWSEEKLKEVVEKKHGESNKIMPNTEIICKFFLEAVENSKYGWFWSCPNGPTCIYRHALPPGFVLKKDKKKEEKDDSISLEELIETERQALNSNTTTKLTLETFLQWKKRKLKEKKEVKEKEDEKKRINFKAGHHIGLSGREMFSFNPELAMTDAYEDGDEAFDSYSRNEEEADDADYFDLDINALGFTISEDADEPKENGIGEGDSEEASAPFNKQLFQDDVDDIDNELQQCQLKEESTASN</sequence>
<dbReference type="Gene3D" id="6.20.400.10">
    <property type="match status" value="1"/>
</dbReference>
<evidence type="ECO:0000256" key="8">
    <source>
        <dbReference type="ARBA" id="ARBA00022771"/>
    </source>
</evidence>
<keyword evidence="5" id="KW-0963">Cytoplasm</keyword>
<protein>
    <recommendedName>
        <fullName evidence="4">Zinc finger CCCH domain-containing protein 15</fullName>
    </recommendedName>
</protein>
<keyword evidence="9 12" id="KW-0862">Zinc</keyword>
<gene>
    <name evidence="15" type="ORF">V9T40_002261</name>
</gene>
<feature type="zinc finger region" description="C3H1-type" evidence="12">
    <location>
        <begin position="168"/>
        <end position="205"/>
    </location>
</feature>
<evidence type="ECO:0000256" key="5">
    <source>
        <dbReference type="ARBA" id="ARBA00022490"/>
    </source>
</evidence>
<dbReference type="PROSITE" id="PS50103">
    <property type="entry name" value="ZF_C3H1"/>
    <property type="match status" value="2"/>
</dbReference>
<comment type="caution">
    <text evidence="15">The sequence shown here is derived from an EMBL/GenBank/DDBJ whole genome shotgun (WGS) entry which is preliminary data.</text>
</comment>
<dbReference type="SMART" id="SM00356">
    <property type="entry name" value="ZnF_C3H1"/>
    <property type="match status" value="2"/>
</dbReference>
<evidence type="ECO:0000259" key="14">
    <source>
        <dbReference type="PROSITE" id="PS50103"/>
    </source>
</evidence>
<dbReference type="InterPro" id="IPR000571">
    <property type="entry name" value="Znf_CCCH"/>
</dbReference>
<dbReference type="Pfam" id="PF16543">
    <property type="entry name" value="DFRP_C"/>
    <property type="match status" value="1"/>
</dbReference>
<dbReference type="PANTHER" id="PTHR12681:SF0">
    <property type="entry name" value="ZINC FINGER CCCH DOMAIN-CONTAINING PROTEIN 15"/>
    <property type="match status" value="1"/>
</dbReference>
<comment type="subcellular location">
    <subcellularLocation>
        <location evidence="2">Cytoplasm</location>
    </subcellularLocation>
    <subcellularLocation>
        <location evidence="1">Nucleus</location>
    </subcellularLocation>
</comment>
<dbReference type="GO" id="GO:0003729">
    <property type="term" value="F:mRNA binding"/>
    <property type="evidence" value="ECO:0007669"/>
    <property type="project" value="TreeGrafter"/>
</dbReference>
<feature type="region of interest" description="Disordered" evidence="13">
    <location>
        <begin position="334"/>
        <end position="373"/>
    </location>
</feature>
<evidence type="ECO:0000256" key="12">
    <source>
        <dbReference type="PROSITE-ProRule" id="PRU00723"/>
    </source>
</evidence>
<evidence type="ECO:0000256" key="6">
    <source>
        <dbReference type="ARBA" id="ARBA00022723"/>
    </source>
</evidence>
<keyword evidence="16" id="KW-1185">Reference proteome</keyword>
<evidence type="ECO:0000256" key="1">
    <source>
        <dbReference type="ARBA" id="ARBA00004123"/>
    </source>
</evidence>
<dbReference type="Pfam" id="PF00642">
    <property type="entry name" value="zf-CCCH"/>
    <property type="match status" value="1"/>
</dbReference>
<dbReference type="InterPro" id="IPR036855">
    <property type="entry name" value="Znf_CCCH_sf"/>
</dbReference>
<dbReference type="GO" id="GO:0008270">
    <property type="term" value="F:zinc ion binding"/>
    <property type="evidence" value="ECO:0007669"/>
    <property type="project" value="UniProtKB-KW"/>
</dbReference>
<dbReference type="PANTHER" id="PTHR12681">
    <property type="entry name" value="ZINC FINGER-CONTAINING PROTEIN P48ZNF"/>
    <property type="match status" value="1"/>
</dbReference>
<keyword evidence="10" id="KW-0175">Coiled coil</keyword>
<evidence type="ECO:0000256" key="7">
    <source>
        <dbReference type="ARBA" id="ARBA00022737"/>
    </source>
</evidence>
<dbReference type="GO" id="GO:0002181">
    <property type="term" value="P:cytoplasmic translation"/>
    <property type="evidence" value="ECO:0007669"/>
    <property type="project" value="TreeGrafter"/>
</dbReference>
<evidence type="ECO:0000256" key="3">
    <source>
        <dbReference type="ARBA" id="ARBA00010043"/>
    </source>
</evidence>
<dbReference type="EMBL" id="JBBCAQ010000022">
    <property type="protein sequence ID" value="KAK7590648.1"/>
    <property type="molecule type" value="Genomic_DNA"/>
</dbReference>
<dbReference type="GO" id="GO:0005829">
    <property type="term" value="C:cytosol"/>
    <property type="evidence" value="ECO:0007669"/>
    <property type="project" value="TreeGrafter"/>
</dbReference>
<evidence type="ECO:0000256" key="11">
    <source>
        <dbReference type="ARBA" id="ARBA00023242"/>
    </source>
</evidence>
<accession>A0AAN9TKG7</accession>
<name>A0AAN9TKG7_9HEMI</name>
<comment type="similarity">
    <text evidence="3">Belongs to the ZC3H15/TMA46 family.</text>
</comment>
<dbReference type="Gene3D" id="4.10.1000.10">
    <property type="entry name" value="Zinc finger, CCCH-type"/>
    <property type="match status" value="1"/>
</dbReference>
<evidence type="ECO:0000256" key="9">
    <source>
        <dbReference type="ARBA" id="ARBA00022833"/>
    </source>
</evidence>
<evidence type="ECO:0000313" key="16">
    <source>
        <dbReference type="Proteomes" id="UP001367676"/>
    </source>
</evidence>
<keyword evidence="6 12" id="KW-0479">Metal-binding</keyword>
<feature type="zinc finger region" description="C3H1-type" evidence="12">
    <location>
        <begin position="94"/>
        <end position="121"/>
    </location>
</feature>
<feature type="region of interest" description="Disordered" evidence="13">
    <location>
        <begin position="1"/>
        <end position="21"/>
    </location>
</feature>
<evidence type="ECO:0000256" key="13">
    <source>
        <dbReference type="SAM" id="MobiDB-lite"/>
    </source>
</evidence>
<feature type="domain" description="C3H1-type" evidence="14">
    <location>
        <begin position="94"/>
        <end position="121"/>
    </location>
</feature>
<proteinExistence type="inferred from homology"/>
<feature type="region of interest" description="Disordered" evidence="13">
    <location>
        <begin position="48"/>
        <end position="69"/>
    </location>
</feature>
<keyword evidence="11" id="KW-0539">Nucleus</keyword>
<reference evidence="15 16" key="1">
    <citation type="submission" date="2024-03" db="EMBL/GenBank/DDBJ databases">
        <title>Adaptation during the transition from Ophiocordyceps entomopathogen to insect associate is accompanied by gene loss and intensified selection.</title>
        <authorList>
            <person name="Ward C.M."/>
            <person name="Onetto C.A."/>
            <person name="Borneman A.R."/>
        </authorList>
    </citation>
    <scope>NUCLEOTIDE SEQUENCE [LARGE SCALE GENOMIC DNA]</scope>
    <source>
        <strain evidence="15">AWRI1</strain>
        <tissue evidence="15">Single Adult Female</tissue>
    </source>
</reference>
<organism evidence="15 16">
    <name type="scientific">Parthenolecanium corni</name>
    <dbReference type="NCBI Taxonomy" id="536013"/>
    <lineage>
        <taxon>Eukaryota</taxon>
        <taxon>Metazoa</taxon>
        <taxon>Ecdysozoa</taxon>
        <taxon>Arthropoda</taxon>
        <taxon>Hexapoda</taxon>
        <taxon>Insecta</taxon>
        <taxon>Pterygota</taxon>
        <taxon>Neoptera</taxon>
        <taxon>Paraneoptera</taxon>
        <taxon>Hemiptera</taxon>
        <taxon>Sternorrhyncha</taxon>
        <taxon>Coccoidea</taxon>
        <taxon>Coccidae</taxon>
        <taxon>Parthenolecanium</taxon>
    </lineage>
</organism>
<dbReference type="SUPFAM" id="SSF90229">
    <property type="entry name" value="CCCH zinc finger"/>
    <property type="match status" value="1"/>
</dbReference>
<evidence type="ECO:0000313" key="15">
    <source>
        <dbReference type="EMBL" id="KAK7590648.1"/>
    </source>
</evidence>
<dbReference type="InterPro" id="IPR032378">
    <property type="entry name" value="ZC3H15/TMA46_C"/>
</dbReference>
<evidence type="ECO:0000256" key="4">
    <source>
        <dbReference type="ARBA" id="ARBA00015073"/>
    </source>
</evidence>
<keyword evidence="7" id="KW-0677">Repeat</keyword>
<feature type="compositionally biased region" description="Basic and acidic residues" evidence="13">
    <location>
        <begin position="58"/>
        <end position="69"/>
    </location>
</feature>